<dbReference type="GO" id="GO:0000175">
    <property type="term" value="F:3'-5'-RNA exonuclease activity"/>
    <property type="evidence" value="ECO:0007669"/>
    <property type="project" value="InterPro"/>
</dbReference>
<dbReference type="EMBL" id="JAWDGP010003385">
    <property type="protein sequence ID" value="KAK3774837.1"/>
    <property type="molecule type" value="Genomic_DNA"/>
</dbReference>
<keyword evidence="1" id="KW-0540">Nuclease</keyword>
<evidence type="ECO:0000256" key="1">
    <source>
        <dbReference type="ARBA" id="ARBA00022722"/>
    </source>
</evidence>
<evidence type="ECO:0000313" key="3">
    <source>
        <dbReference type="Proteomes" id="UP001283361"/>
    </source>
</evidence>
<keyword evidence="3" id="KW-1185">Reference proteome</keyword>
<dbReference type="PANTHER" id="PTHR11046">
    <property type="entry name" value="OLIGORIBONUCLEASE, MITOCHONDRIAL"/>
    <property type="match status" value="1"/>
</dbReference>
<comment type="caution">
    <text evidence="2">The sequence shown here is derived from an EMBL/GenBank/DDBJ whole genome shotgun (WGS) entry which is preliminary data.</text>
</comment>
<protein>
    <submittedName>
        <fullName evidence="2">Uncharacterized protein</fullName>
    </submittedName>
</protein>
<sequence>MASECRGPRGDEKSGARKEWLAFCRDKGIKSKFTSYRSNRFNDLFQNATALLYHRLHVPIFLNEYASTSNLKLMSIVEDLGDKRIISNIAALSVFHLHFSEPLMNSSKTYLDFPDYVKKMDSTHNRWSEDDFDLLSATGVFPDLKLETVKLLF</sequence>
<proteinExistence type="predicted"/>
<dbReference type="PANTHER" id="PTHR11046:SF29">
    <property type="match status" value="1"/>
</dbReference>
<reference evidence="2" key="1">
    <citation type="journal article" date="2023" name="G3 (Bethesda)">
        <title>A reference genome for the long-term kleptoplast-retaining sea slug Elysia crispata morphotype clarki.</title>
        <authorList>
            <person name="Eastman K.E."/>
            <person name="Pendleton A.L."/>
            <person name="Shaikh M.A."/>
            <person name="Suttiyut T."/>
            <person name="Ogas R."/>
            <person name="Tomko P."/>
            <person name="Gavelis G."/>
            <person name="Widhalm J.R."/>
            <person name="Wisecaver J.H."/>
        </authorList>
    </citation>
    <scope>NUCLEOTIDE SEQUENCE</scope>
    <source>
        <strain evidence="2">ECLA1</strain>
    </source>
</reference>
<name>A0AAE0ZUH7_9GAST</name>
<accession>A0AAE0ZUH7</accession>
<dbReference type="AlphaFoldDB" id="A0AAE0ZUH7"/>
<dbReference type="InterPro" id="IPR022894">
    <property type="entry name" value="Oligoribonuclease"/>
</dbReference>
<evidence type="ECO:0000313" key="2">
    <source>
        <dbReference type="EMBL" id="KAK3774837.1"/>
    </source>
</evidence>
<organism evidence="2 3">
    <name type="scientific">Elysia crispata</name>
    <name type="common">lettuce slug</name>
    <dbReference type="NCBI Taxonomy" id="231223"/>
    <lineage>
        <taxon>Eukaryota</taxon>
        <taxon>Metazoa</taxon>
        <taxon>Spiralia</taxon>
        <taxon>Lophotrochozoa</taxon>
        <taxon>Mollusca</taxon>
        <taxon>Gastropoda</taxon>
        <taxon>Heterobranchia</taxon>
        <taxon>Euthyneura</taxon>
        <taxon>Panpulmonata</taxon>
        <taxon>Sacoglossa</taxon>
        <taxon>Placobranchoidea</taxon>
        <taxon>Plakobranchidae</taxon>
        <taxon>Elysia</taxon>
    </lineage>
</organism>
<dbReference type="Proteomes" id="UP001283361">
    <property type="component" value="Unassembled WGS sequence"/>
</dbReference>
<keyword evidence="1" id="KW-0378">Hydrolase</keyword>
<gene>
    <name evidence="2" type="ORF">RRG08_018828</name>
</gene>